<evidence type="ECO:0000256" key="2">
    <source>
        <dbReference type="ARBA" id="ARBA00022574"/>
    </source>
</evidence>
<evidence type="ECO:0000256" key="6">
    <source>
        <dbReference type="PROSITE-ProRule" id="PRU00221"/>
    </source>
</evidence>
<dbReference type="PROSITE" id="PS50294">
    <property type="entry name" value="WD_REPEATS_REGION"/>
    <property type="match status" value="2"/>
</dbReference>
<comment type="similarity">
    <text evidence="5">Belongs to the WD repeat cdt2 family.</text>
</comment>
<dbReference type="SUPFAM" id="SSF50978">
    <property type="entry name" value="WD40 repeat-like"/>
    <property type="match status" value="1"/>
</dbReference>
<evidence type="ECO:0000256" key="7">
    <source>
        <dbReference type="SAM" id="MobiDB-lite"/>
    </source>
</evidence>
<dbReference type="InterPro" id="IPR036322">
    <property type="entry name" value="WD40_repeat_dom_sf"/>
</dbReference>
<feature type="compositionally biased region" description="Polar residues" evidence="7">
    <location>
        <begin position="550"/>
        <end position="566"/>
    </location>
</feature>
<evidence type="ECO:0000256" key="4">
    <source>
        <dbReference type="ARBA" id="ARBA00022786"/>
    </source>
</evidence>
<feature type="region of interest" description="Disordered" evidence="7">
    <location>
        <begin position="443"/>
        <end position="521"/>
    </location>
</feature>
<accession>A0ABR1DS36</accession>
<evidence type="ECO:0000313" key="8">
    <source>
        <dbReference type="EMBL" id="KAK6753245.1"/>
    </source>
</evidence>
<proteinExistence type="inferred from homology"/>
<feature type="repeat" description="WD" evidence="6">
    <location>
        <begin position="89"/>
        <end position="131"/>
    </location>
</feature>
<dbReference type="PANTHER" id="PTHR22852">
    <property type="entry name" value="LETHAL 2 DENTICLELESS PROTEIN RETINOIC ACID-REGULATED NUCLEAR MATRIX-ASSOCIATED PROTEIN"/>
    <property type="match status" value="1"/>
</dbReference>
<dbReference type="Proteomes" id="UP001303046">
    <property type="component" value="Unassembled WGS sequence"/>
</dbReference>
<dbReference type="InterPro" id="IPR019775">
    <property type="entry name" value="WD40_repeat_CS"/>
</dbReference>
<gene>
    <name evidence="8" type="primary">Necator_chrV.g17478</name>
    <name evidence="8" type="ORF">RB195_012688</name>
</gene>
<organism evidence="8 9">
    <name type="scientific">Necator americanus</name>
    <name type="common">Human hookworm</name>
    <dbReference type="NCBI Taxonomy" id="51031"/>
    <lineage>
        <taxon>Eukaryota</taxon>
        <taxon>Metazoa</taxon>
        <taxon>Ecdysozoa</taxon>
        <taxon>Nematoda</taxon>
        <taxon>Chromadorea</taxon>
        <taxon>Rhabditida</taxon>
        <taxon>Rhabditina</taxon>
        <taxon>Rhabditomorpha</taxon>
        <taxon>Strongyloidea</taxon>
        <taxon>Ancylostomatidae</taxon>
        <taxon>Bunostominae</taxon>
        <taxon>Necator</taxon>
    </lineage>
</organism>
<dbReference type="PANTHER" id="PTHR22852:SF0">
    <property type="entry name" value="DENTICLELESS PROTEIN HOMOLOG"/>
    <property type="match status" value="1"/>
</dbReference>
<feature type="region of interest" description="Disordered" evidence="7">
    <location>
        <begin position="547"/>
        <end position="569"/>
    </location>
</feature>
<feature type="compositionally biased region" description="Polar residues" evidence="7">
    <location>
        <begin position="631"/>
        <end position="643"/>
    </location>
</feature>
<evidence type="ECO:0000313" key="9">
    <source>
        <dbReference type="Proteomes" id="UP001303046"/>
    </source>
</evidence>
<feature type="region of interest" description="Disordered" evidence="7">
    <location>
        <begin position="608"/>
        <end position="656"/>
    </location>
</feature>
<evidence type="ECO:0000256" key="1">
    <source>
        <dbReference type="ARBA" id="ARBA00004906"/>
    </source>
</evidence>
<feature type="compositionally biased region" description="Low complexity" evidence="7">
    <location>
        <begin position="497"/>
        <end position="511"/>
    </location>
</feature>
<dbReference type="InterPro" id="IPR051865">
    <property type="entry name" value="WD-repeat_CDT2_adapter"/>
</dbReference>
<keyword evidence="9" id="KW-1185">Reference proteome</keyword>
<dbReference type="EMBL" id="JAVFWL010000005">
    <property type="protein sequence ID" value="KAK6753245.1"/>
    <property type="molecule type" value="Genomic_DNA"/>
</dbReference>
<dbReference type="PROSITE" id="PS50082">
    <property type="entry name" value="WD_REPEATS_2"/>
    <property type="match status" value="3"/>
</dbReference>
<name>A0ABR1DS36_NECAM</name>
<evidence type="ECO:0008006" key="10">
    <source>
        <dbReference type="Google" id="ProtNLM"/>
    </source>
</evidence>
<keyword evidence="4" id="KW-0833">Ubl conjugation pathway</keyword>
<feature type="repeat" description="WD" evidence="6">
    <location>
        <begin position="131"/>
        <end position="173"/>
    </location>
</feature>
<keyword evidence="3" id="KW-0677">Repeat</keyword>
<comment type="caution">
    <text evidence="8">The sequence shown here is derived from an EMBL/GenBank/DDBJ whole genome shotgun (WGS) entry which is preliminary data.</text>
</comment>
<dbReference type="InterPro" id="IPR001680">
    <property type="entry name" value="WD40_rpt"/>
</dbReference>
<evidence type="ECO:0000256" key="5">
    <source>
        <dbReference type="ARBA" id="ARBA00038344"/>
    </source>
</evidence>
<dbReference type="Gene3D" id="2.130.10.10">
    <property type="entry name" value="YVTN repeat-like/Quinoprotein amine dehydrogenase"/>
    <property type="match status" value="2"/>
</dbReference>
<dbReference type="SMART" id="SM00320">
    <property type="entry name" value="WD40"/>
    <property type="match status" value="6"/>
</dbReference>
<reference evidence="8 9" key="1">
    <citation type="submission" date="2023-08" db="EMBL/GenBank/DDBJ databases">
        <title>A Necator americanus chromosomal reference genome.</title>
        <authorList>
            <person name="Ilik V."/>
            <person name="Petrzelkova K.J."/>
            <person name="Pardy F."/>
            <person name="Fuh T."/>
            <person name="Niatou-Singa F.S."/>
            <person name="Gouil Q."/>
            <person name="Baker L."/>
            <person name="Ritchie M.E."/>
            <person name="Jex A.R."/>
            <person name="Gazzola D."/>
            <person name="Li H."/>
            <person name="Toshio Fujiwara R."/>
            <person name="Zhan B."/>
            <person name="Aroian R.V."/>
            <person name="Pafco B."/>
            <person name="Schwarz E.M."/>
        </authorList>
    </citation>
    <scope>NUCLEOTIDE SEQUENCE [LARGE SCALE GENOMIC DNA]</scope>
    <source>
        <strain evidence="8 9">Aroian</strain>
        <tissue evidence="8">Whole animal</tissue>
    </source>
</reference>
<evidence type="ECO:0000256" key="3">
    <source>
        <dbReference type="ARBA" id="ARBA00022737"/>
    </source>
</evidence>
<comment type="pathway">
    <text evidence="1">Protein modification; protein ubiquitination.</text>
</comment>
<sequence>MDLIRIANPIANRKQRYSTKYFEQYRSAGWARASAGESGSDCTWVVCRFSPHSETLLYLGDDEGNIAIADVAPVVESDHELGTTILQHFAAHEATIMDVVGVPNCPTQLLSISGDTTVRLWDLHSQQSTLYFGHEMSVRSACFAPNNSHVFATGGRDGQIRLWDSRTSTFQKQGQQLKKPVNIYRNAHVIKDFRTPPKRKSTPLRLSNRLEKVEPPSVTSLVYANEYMLISASSNAKSGLKIWDTRKIAVKEEGHALSVLEVPINKDAGVTCLSLDRYGSSLFAAVTDNYVYEYGILTNNTKPIRHFGGASIESFYVQVQASPVSDHILCGSKNQQAVLWDLQDLHNFSDEHMSSAKQGRAAFPMFTLNGHDSEVCCVSWSRAGKYIASMDDEHLRIWSADTVKSRNKEKEPNSNLEGMTPYQLKESEKTMLLMNRMSIAQCRPDTSAPVSNTPSRKRKEPFASPIKRLKTPTKSPNSKIMKLASPILPLSNITNATPNSPDSSSTSTPFSQRRKRRRSAFSYRYPTENLPNKVYERFVAKYRAKRLAENQPSESPNASQTLNSTKKNMDDFCIRSSGGKMELSKSGRTRLPSVSEFTGSVCSKMLTEDDRAHQNSPRKLTIKLTPLKSRPLTQTKEQSSIQRRSSRNLLDYFSKK</sequence>
<keyword evidence="2 6" id="KW-0853">WD repeat</keyword>
<dbReference type="Pfam" id="PF00400">
    <property type="entry name" value="WD40"/>
    <property type="match status" value="3"/>
</dbReference>
<dbReference type="InterPro" id="IPR015943">
    <property type="entry name" value="WD40/YVTN_repeat-like_dom_sf"/>
</dbReference>
<dbReference type="PROSITE" id="PS00678">
    <property type="entry name" value="WD_REPEATS_1"/>
    <property type="match status" value="1"/>
</dbReference>
<feature type="repeat" description="WD" evidence="6">
    <location>
        <begin position="368"/>
        <end position="408"/>
    </location>
</feature>
<protein>
    <recommendedName>
        <fullName evidence="10">WD domain, G-beta repeat protein</fullName>
    </recommendedName>
</protein>